<organism evidence="2 3">
    <name type="scientific">Blastopirellula sediminis</name>
    <dbReference type="NCBI Taxonomy" id="2894196"/>
    <lineage>
        <taxon>Bacteria</taxon>
        <taxon>Pseudomonadati</taxon>
        <taxon>Planctomycetota</taxon>
        <taxon>Planctomycetia</taxon>
        <taxon>Pirellulales</taxon>
        <taxon>Pirellulaceae</taxon>
        <taxon>Blastopirellula</taxon>
    </lineage>
</organism>
<dbReference type="EMBL" id="JAJKFT010000004">
    <property type="protein sequence ID" value="MCC9627933.1"/>
    <property type="molecule type" value="Genomic_DNA"/>
</dbReference>
<evidence type="ECO:0000313" key="3">
    <source>
        <dbReference type="Proteomes" id="UP001139103"/>
    </source>
</evidence>
<evidence type="ECO:0000313" key="2">
    <source>
        <dbReference type="EMBL" id="MCC9627933.1"/>
    </source>
</evidence>
<dbReference type="InterPro" id="IPR000182">
    <property type="entry name" value="GNAT_dom"/>
</dbReference>
<protein>
    <recommendedName>
        <fullName evidence="1">N-acetyltransferase domain-containing protein</fullName>
    </recommendedName>
</protein>
<dbReference type="GO" id="GO:0016747">
    <property type="term" value="F:acyltransferase activity, transferring groups other than amino-acyl groups"/>
    <property type="evidence" value="ECO:0007669"/>
    <property type="project" value="InterPro"/>
</dbReference>
<gene>
    <name evidence="2" type="ORF">LOC68_05960</name>
</gene>
<dbReference type="AlphaFoldDB" id="A0A9X1MIX8"/>
<feature type="domain" description="N-acetyltransferase" evidence="1">
    <location>
        <begin position="2"/>
        <end position="164"/>
    </location>
</feature>
<dbReference type="InterPro" id="IPR016181">
    <property type="entry name" value="Acyl_CoA_acyltransferase"/>
</dbReference>
<dbReference type="PROSITE" id="PS51186">
    <property type="entry name" value="GNAT"/>
    <property type="match status" value="1"/>
</dbReference>
<keyword evidence="3" id="KW-1185">Reference proteome</keyword>
<reference evidence="2" key="1">
    <citation type="submission" date="2021-11" db="EMBL/GenBank/DDBJ databases">
        <title>Genome sequence.</title>
        <authorList>
            <person name="Sun Q."/>
        </authorList>
    </citation>
    <scope>NUCLEOTIDE SEQUENCE</scope>
    <source>
        <strain evidence="2">JC732</strain>
    </source>
</reference>
<proteinExistence type="predicted"/>
<dbReference type="SUPFAM" id="SSF55729">
    <property type="entry name" value="Acyl-CoA N-acyltransferases (Nat)"/>
    <property type="match status" value="2"/>
</dbReference>
<dbReference type="RefSeq" id="WP_230216747.1">
    <property type="nucleotide sequence ID" value="NZ_JAJKFT010000004.1"/>
</dbReference>
<comment type="caution">
    <text evidence="2">The sequence shown here is derived from an EMBL/GenBank/DDBJ whole genome shotgun (WGS) entry which is preliminary data.</text>
</comment>
<dbReference type="Proteomes" id="UP001139103">
    <property type="component" value="Unassembled WGS sequence"/>
</dbReference>
<name>A0A9X1MIX8_9BACT</name>
<dbReference type="Gene3D" id="3.40.630.30">
    <property type="match status" value="2"/>
</dbReference>
<evidence type="ECO:0000259" key="1">
    <source>
        <dbReference type="PROSITE" id="PS51186"/>
    </source>
</evidence>
<accession>A0A9X1MIX8</accession>
<sequence length="307" mass="33842">MFKIHSAKPEDAAEIAALIHSSTNSWYLSHGRDKIFLCPPEDCGLFPEVYEDLDPGCCLIAQSEANGKIIGSCFYHPRKTHISLGIMNASSEFSGAGIASSLLDDIIGIADDRELPLRLVSSAMNLDSFSLYSRRFFHPYAVYQDMYFRVPSGGGLHLMDLPVERVRPATMDDVAAIDRLELEIWQTSREGDWRYMIENERGYWHCSVIERNGEITGAMASIGHPASNMIGPGVGTSSIEIAALIVAELNQYPGKMPVALIPSDNPKLVAIMYALGGRNCELHLAQAYDRPPVIEGIVMPTFMPETC</sequence>
<dbReference type="Pfam" id="PF00583">
    <property type="entry name" value="Acetyltransf_1"/>
    <property type="match status" value="1"/>
</dbReference>